<dbReference type="SUPFAM" id="SSF56112">
    <property type="entry name" value="Protein kinase-like (PK-like)"/>
    <property type="match status" value="1"/>
</dbReference>
<keyword evidence="2 5" id="KW-0547">Nucleotide-binding</keyword>
<dbReference type="PANTHER" id="PTHR43289:SF34">
    <property type="entry name" value="SERINE_THREONINE-PROTEIN KINASE YBDM-RELATED"/>
    <property type="match status" value="1"/>
</dbReference>
<protein>
    <submittedName>
        <fullName evidence="7">Serine/threonine protein kinase</fullName>
    </submittedName>
</protein>
<reference evidence="8" key="1">
    <citation type="submission" date="2016-10" db="EMBL/GenBank/DDBJ databases">
        <authorList>
            <person name="Varghese N."/>
            <person name="Submissions S."/>
        </authorList>
    </citation>
    <scope>NUCLEOTIDE SEQUENCE [LARGE SCALE GENOMIC DNA]</scope>
    <source>
        <strain evidence="8">DSM 43163</strain>
    </source>
</reference>
<evidence type="ECO:0000256" key="2">
    <source>
        <dbReference type="ARBA" id="ARBA00022741"/>
    </source>
</evidence>
<dbReference type="PROSITE" id="PS50011">
    <property type="entry name" value="PROTEIN_KINASE_DOM"/>
    <property type="match status" value="1"/>
</dbReference>
<evidence type="ECO:0000256" key="3">
    <source>
        <dbReference type="ARBA" id="ARBA00022777"/>
    </source>
</evidence>
<dbReference type="Pfam" id="PF00069">
    <property type="entry name" value="Pkinase"/>
    <property type="match status" value="1"/>
</dbReference>
<sequence>MESRAEAAPHPGDPRRIGPFTVVARIGAGGMGRVYLARSGDGRTVAVKTVHAELARDPGYRRRFAREVAAARRVGGAFTAQVIDAGPDEETPWMATEYVPAPSLRTLVKECGVLPEDTVRWLAAGIAQALRAIHGAALVHRDLKPGNVLVTLDGPKVIDFGIARAEGQTLTQDGFSGTPGFMAPEQLLAPDTVGPAADVFCLGALLMYAATGRRPFAGAGHAQIIGRMTQDGPDVGPVPAGLRDLIVPCLASDPAHRPTPEQILSWCGPVPGRALPPAAVAVLRAVGRAAEEIETAAATVLDPPATGPGRYLDEVLPQAREAEAAGDAGDAGSALDVYTRLSVEAVRRMGPDHPDTLSVQIRRIHWMARAGDPGEARALADALADRCARLLGPDHDVTLNARSVQVSVVGETDGPARAALLAGEVARDYARLLGPHDDRAMDAQHEQARWMERAGNTSGAAELVDAVVTGRARVLGADHPKTLAARYDHVLLVAAGNLAQGTALARELVTDTERALGTFHPLTLAARSAHAAFAGRAGDPATAAVEYRELVADAVEHLGPHHPDTYTYRHGRAHWMGHAGNAMEAVEGFAALVNDISGRFGAGDPRAQAAGHEMQVWIGQVTQARKASPWDGIRERQRTLGPLHPETVREWEDKAAERIEAKDHEHAVQLCRRLVELYTELDGPEHPRTLGAWIDVITQTDLAGDPHRSVELCARVLAGMRRSGRPPQDQWYVRFSELEERCRQRARELDRTPVERPVDPEAAEQAVRDGQDLERAGDLRGAEAAYRRADELGSGDGASDLGVLLYERHDVAGAEVALRRADRRGNAMGTFRLGVLLQDRGDLTEAETAYRRAARRGSCLAAYNLGLMLAEQDDKEAARIAFEQAAQDPGQAAGAHRRIAALG</sequence>
<dbReference type="Gene3D" id="1.25.40.10">
    <property type="entry name" value="Tetratricopeptide repeat domain"/>
    <property type="match status" value="4"/>
</dbReference>
<evidence type="ECO:0000313" key="8">
    <source>
        <dbReference type="Proteomes" id="UP000236723"/>
    </source>
</evidence>
<feature type="domain" description="Protein kinase" evidence="6">
    <location>
        <begin position="20"/>
        <end position="271"/>
    </location>
</feature>
<dbReference type="InterPro" id="IPR017441">
    <property type="entry name" value="Protein_kinase_ATP_BS"/>
</dbReference>
<dbReference type="AlphaFoldDB" id="A0A1H6DMQ2"/>
<dbReference type="SUPFAM" id="SSF48452">
    <property type="entry name" value="TPR-like"/>
    <property type="match status" value="1"/>
</dbReference>
<organism evidence="7 8">
    <name type="scientific">Thermomonospora echinospora</name>
    <dbReference type="NCBI Taxonomy" id="1992"/>
    <lineage>
        <taxon>Bacteria</taxon>
        <taxon>Bacillati</taxon>
        <taxon>Actinomycetota</taxon>
        <taxon>Actinomycetes</taxon>
        <taxon>Streptosporangiales</taxon>
        <taxon>Thermomonosporaceae</taxon>
        <taxon>Thermomonospora</taxon>
    </lineage>
</organism>
<dbReference type="PANTHER" id="PTHR43289">
    <property type="entry name" value="MITOGEN-ACTIVATED PROTEIN KINASE KINASE KINASE 20-RELATED"/>
    <property type="match status" value="1"/>
</dbReference>
<dbReference type="RefSeq" id="WP_103942631.1">
    <property type="nucleotide sequence ID" value="NZ_FNVO01000018.1"/>
</dbReference>
<evidence type="ECO:0000313" key="7">
    <source>
        <dbReference type="EMBL" id="SEG85875.1"/>
    </source>
</evidence>
<accession>A0A1H6DMQ2</accession>
<keyword evidence="1" id="KW-0808">Transferase</keyword>
<dbReference type="InterPro" id="IPR011990">
    <property type="entry name" value="TPR-like_helical_dom_sf"/>
</dbReference>
<evidence type="ECO:0000256" key="1">
    <source>
        <dbReference type="ARBA" id="ARBA00022679"/>
    </source>
</evidence>
<gene>
    <name evidence="7" type="ORF">SAMN04489712_11897</name>
</gene>
<keyword evidence="3 7" id="KW-0418">Kinase</keyword>
<dbReference type="InterPro" id="IPR008271">
    <property type="entry name" value="Ser/Thr_kinase_AS"/>
</dbReference>
<dbReference type="SUPFAM" id="SSF81901">
    <property type="entry name" value="HCP-like"/>
    <property type="match status" value="1"/>
</dbReference>
<dbReference type="GO" id="GO:0005524">
    <property type="term" value="F:ATP binding"/>
    <property type="evidence" value="ECO:0007669"/>
    <property type="project" value="UniProtKB-UniRule"/>
</dbReference>
<dbReference type="GO" id="GO:0004674">
    <property type="term" value="F:protein serine/threonine kinase activity"/>
    <property type="evidence" value="ECO:0007669"/>
    <property type="project" value="UniProtKB-KW"/>
</dbReference>
<dbReference type="Gene3D" id="3.30.200.20">
    <property type="entry name" value="Phosphorylase Kinase, domain 1"/>
    <property type="match status" value="1"/>
</dbReference>
<dbReference type="InterPro" id="IPR011009">
    <property type="entry name" value="Kinase-like_dom_sf"/>
</dbReference>
<keyword evidence="8" id="KW-1185">Reference proteome</keyword>
<dbReference type="OrthoDB" id="9762169at2"/>
<proteinExistence type="predicted"/>
<feature type="binding site" evidence="5">
    <location>
        <position position="48"/>
    </location>
    <ligand>
        <name>ATP</name>
        <dbReference type="ChEBI" id="CHEBI:30616"/>
    </ligand>
</feature>
<dbReference type="CDD" id="cd14014">
    <property type="entry name" value="STKc_PknB_like"/>
    <property type="match status" value="1"/>
</dbReference>
<evidence type="ECO:0000256" key="5">
    <source>
        <dbReference type="PROSITE-ProRule" id="PRU10141"/>
    </source>
</evidence>
<dbReference type="PROSITE" id="PS00108">
    <property type="entry name" value="PROTEIN_KINASE_ST"/>
    <property type="match status" value="1"/>
</dbReference>
<dbReference type="Proteomes" id="UP000236723">
    <property type="component" value="Unassembled WGS sequence"/>
</dbReference>
<dbReference type="PROSITE" id="PS00107">
    <property type="entry name" value="PROTEIN_KINASE_ATP"/>
    <property type="match status" value="1"/>
</dbReference>
<keyword evidence="7" id="KW-0723">Serine/threonine-protein kinase</keyword>
<name>A0A1H6DMQ2_9ACTN</name>
<dbReference type="SMART" id="SM00220">
    <property type="entry name" value="S_TKc"/>
    <property type="match status" value="1"/>
</dbReference>
<evidence type="ECO:0000256" key="4">
    <source>
        <dbReference type="ARBA" id="ARBA00022840"/>
    </source>
</evidence>
<evidence type="ECO:0000259" key="6">
    <source>
        <dbReference type="PROSITE" id="PS50011"/>
    </source>
</evidence>
<dbReference type="Gene3D" id="1.10.510.10">
    <property type="entry name" value="Transferase(Phosphotransferase) domain 1"/>
    <property type="match status" value="1"/>
</dbReference>
<dbReference type="InterPro" id="IPR000719">
    <property type="entry name" value="Prot_kinase_dom"/>
</dbReference>
<dbReference type="EMBL" id="FNVO01000018">
    <property type="protein sequence ID" value="SEG85875.1"/>
    <property type="molecule type" value="Genomic_DNA"/>
</dbReference>
<keyword evidence="4 5" id="KW-0067">ATP-binding</keyword>